<gene>
    <name evidence="2" type="ORF">VSP9026_00005</name>
    <name evidence="1" type="ORF">Vspart_03924</name>
</gene>
<keyword evidence="4" id="KW-1185">Reference proteome</keyword>
<evidence type="ECO:0000313" key="1">
    <source>
        <dbReference type="EMBL" id="QMV16530.1"/>
    </source>
</evidence>
<dbReference type="EMBL" id="FSSB01000001">
    <property type="protein sequence ID" value="SIO92396.1"/>
    <property type="molecule type" value="Genomic_DNA"/>
</dbReference>
<dbReference type="Proteomes" id="UP000184774">
    <property type="component" value="Unassembled WGS sequence"/>
</dbReference>
<reference evidence="2 3" key="1">
    <citation type="submission" date="2016-12" db="EMBL/GenBank/DDBJ databases">
        <authorList>
            <person name="Song W.-J."/>
            <person name="Kurnit D.M."/>
        </authorList>
    </citation>
    <scope>NUCLEOTIDE SEQUENCE [LARGE SCALE GENOMIC DNA]</scope>
    <source>
        <strain evidence="2 3">CECT 9026</strain>
    </source>
</reference>
<accession>A0A1N6LZ43</accession>
<name>A0A1N6LZ43_9VIBR</name>
<organism evidence="2 3">
    <name type="scientific">Vibrio spartinae</name>
    <dbReference type="NCBI Taxonomy" id="1918945"/>
    <lineage>
        <taxon>Bacteria</taxon>
        <taxon>Pseudomonadati</taxon>
        <taxon>Pseudomonadota</taxon>
        <taxon>Gammaproteobacteria</taxon>
        <taxon>Vibrionales</taxon>
        <taxon>Vibrionaceae</taxon>
        <taxon>Vibrio</taxon>
    </lineage>
</organism>
<sequence>MNCFLLTLVIAKEYFWCIQIRFLSFQHEFGFLTNTCVIFGETKLTFVVFSHLSVFETVII</sequence>
<evidence type="ECO:0000313" key="4">
    <source>
        <dbReference type="Proteomes" id="UP000515264"/>
    </source>
</evidence>
<proteinExistence type="predicted"/>
<evidence type="ECO:0000313" key="3">
    <source>
        <dbReference type="Proteomes" id="UP000184774"/>
    </source>
</evidence>
<protein>
    <submittedName>
        <fullName evidence="2">Uncharacterized protein</fullName>
    </submittedName>
</protein>
<reference evidence="1 4" key="3">
    <citation type="journal article" date="2020" name="J. Nat. Prod.">
        <title>Genomics-Metabolomics Profiling Disclosed Marine Vibrio spartinae 3.6 as a Producer of a New Branched Side Chain Prodigiosin.</title>
        <authorList>
            <person name="Vitale G.A."/>
            <person name="Sciarretta M."/>
            <person name="Palma Esposito F."/>
            <person name="January G.G."/>
            <person name="Giaccio M."/>
            <person name="Bunk B."/>
            <person name="Sproer C."/>
            <person name="Bajerski F."/>
            <person name="Power D."/>
            <person name="Festa C."/>
            <person name="Monti M.C."/>
            <person name="D'Auria M.V."/>
            <person name="de Pascale D."/>
        </authorList>
    </citation>
    <scope>NUCLEOTIDE SEQUENCE [LARGE SCALE GENOMIC DNA]</scope>
    <source>
        <strain evidence="1 4">3.6</strain>
    </source>
</reference>
<evidence type="ECO:0000313" key="2">
    <source>
        <dbReference type="EMBL" id="SIO92396.1"/>
    </source>
</evidence>
<reference evidence="1" key="2">
    <citation type="submission" date="2019-11" db="EMBL/GenBank/DDBJ databases">
        <authorList>
            <person name="January G."/>
            <person name="Bunk B."/>
        </authorList>
    </citation>
    <scope>NUCLEOTIDE SEQUENCE</scope>
    <source>
        <strain evidence="1">3.6</strain>
    </source>
</reference>
<dbReference type="AlphaFoldDB" id="A0A1N6LZ43"/>
<dbReference type="Proteomes" id="UP000515264">
    <property type="component" value="Chromosome 2"/>
</dbReference>
<dbReference type="EMBL" id="CP046269">
    <property type="protein sequence ID" value="QMV16530.1"/>
    <property type="molecule type" value="Genomic_DNA"/>
</dbReference>